<dbReference type="CDD" id="cd00146">
    <property type="entry name" value="PKD"/>
    <property type="match status" value="3"/>
</dbReference>
<dbReference type="InterPro" id="IPR035986">
    <property type="entry name" value="PKD_dom_sf"/>
</dbReference>
<sequence length="1193" mass="129253">MYLLIFLSRFKGWFKQAGNASFLSILLLMFSEVTASGQITSNSGSEFWITFPTHKPDINATTYQEELANISVFITSNHASSGKITAGNFSVPFSIAANSVMEIRVPRINAYINEEESGVVLNNRAIHVTVDVGQPKVVVYAHIFAGNRSAASLILPVDALGKQYYSMNYNQSNFEGKNFITLVATEPNTRVFIKKDGTELIPGGVLLEHAGDVYEYLTVNDLTGAYVRTEGPAASSCNRFAVFSGSSGVIISSPRCSAATLDPLYQQCYPVESWGTNYGLIPFSKESSANPYLVRTAGQMVRIVAKDDGTAVSFNGVEVAHLNSGEFYSTPNPLSEPTYISTNSPVSVAQFALSQSCSNTYPNLPYTGTIGDPDMVLLNPVSYNIKDITIFSSNREHIQEQFINVLIKAADTASFRINGVAPTKAFTPFSAMPDYAYLQLLLPRQTSGSFHLNANGGFNAIAYGFGKVESYAYSAGTSLAASEKISGYSDILQKEIDSACVNEDFYFRLTLPYPSPKISWKLDAQEQATVQFNPTATQVTENNKTSYVYKFPKSPAYNQPGVHQVNIIAAYGLANCAGGNQEINYSFTSLPVPVPNFRPTMLNCSNSYRFTDQSTGIGALKYAWDFGDQNSGLANLSTEQNPAHTFSGSGTFQITLTISSAAGCKAVKIIPLVITNFTPSFTASTPACAGNKITFTDMTGSAAFGPVTWQWDFGDGSAVLETPDKTAQHIYQAGGNYTVRLTLLNAQGCSSGTFEKIETINPEILTDFTFPESCSQDALTTFSNNSSAAGNANLHYQWNFGDPLSPDNQSSDKDARHHFSAPGSYQVSLTVSSDQGCAKPIEKTVIISGPPKAAMEFPDGTNLCGNRLTLKNTSYAESFGQVSKLEVYFDVLGQPSQKMLVTTPQSGQLLTFDYPPLSGSEARDHPIRLVAYSGADCTDVKEIVVTQFPPPQIDFPAIQPVCVTAPSMLLKAKEQNGLAGLGKYSGPGVNEKGIFSPAAAGTGKHEIRFEYTTAGNCIDFKTQQVNVLAEPLVDDQTFHTNSGTPIKLKPAYQGTGLTYSWEPATGLDHTDIAYPVSSATETTTYHVSISNGACTDIAAIALEVARIPLVRNTFTPNGDGKNDLWEIDNLEYYPHVVTNVFNRYGIVVFHTTGPDKFWDGRYKGQDVPTGTYYYTIDPGNGQKSFSGYVTVLR</sequence>
<feature type="signal peptide" evidence="1">
    <location>
        <begin position="1"/>
        <end position="35"/>
    </location>
</feature>
<dbReference type="EMBL" id="JANHOH010000001">
    <property type="protein sequence ID" value="MCQ6957545.1"/>
    <property type="molecule type" value="Genomic_DNA"/>
</dbReference>
<feature type="domain" description="PKD" evidence="2">
    <location>
        <begin position="607"/>
        <end position="663"/>
    </location>
</feature>
<dbReference type="SMART" id="SM00089">
    <property type="entry name" value="PKD"/>
    <property type="match status" value="3"/>
</dbReference>
<dbReference type="PROSITE" id="PS50093">
    <property type="entry name" value="PKD"/>
    <property type="match status" value="3"/>
</dbReference>
<dbReference type="Proteomes" id="UP001204376">
    <property type="component" value="Unassembled WGS sequence"/>
</dbReference>
<dbReference type="InterPro" id="IPR000601">
    <property type="entry name" value="PKD_dom"/>
</dbReference>
<feature type="domain" description="PKD" evidence="2">
    <location>
        <begin position="698"/>
        <end position="748"/>
    </location>
</feature>
<keyword evidence="1" id="KW-0732">Signal</keyword>
<dbReference type="PANTHER" id="PTHR46534:SF1">
    <property type="entry name" value="IGGFC-BINDING PROTEIN N-TERMINAL DOMAIN-CONTAINING PROTEIN"/>
    <property type="match status" value="1"/>
</dbReference>
<feature type="chain" id="PRO_5045720618" evidence="1">
    <location>
        <begin position="36"/>
        <end position="1193"/>
    </location>
</feature>
<dbReference type="NCBIfam" id="TIGR04131">
    <property type="entry name" value="Bac_Flav_CTERM"/>
    <property type="match status" value="1"/>
</dbReference>
<evidence type="ECO:0000259" key="2">
    <source>
        <dbReference type="PROSITE" id="PS50093"/>
    </source>
</evidence>
<evidence type="ECO:0000313" key="4">
    <source>
        <dbReference type="Proteomes" id="UP001204376"/>
    </source>
</evidence>
<dbReference type="SUPFAM" id="SSF49299">
    <property type="entry name" value="PKD domain"/>
    <property type="match status" value="3"/>
</dbReference>
<feature type="domain" description="PKD" evidence="2">
    <location>
        <begin position="785"/>
        <end position="836"/>
    </location>
</feature>
<dbReference type="InterPro" id="IPR035234">
    <property type="entry name" value="IgGFc-bd_N"/>
</dbReference>
<evidence type="ECO:0000313" key="3">
    <source>
        <dbReference type="EMBL" id="MCQ6957545.1"/>
    </source>
</evidence>
<keyword evidence="4" id="KW-1185">Reference proteome</keyword>
<dbReference type="InterPro" id="IPR022409">
    <property type="entry name" value="PKD/Chitinase_dom"/>
</dbReference>
<dbReference type="InterPro" id="IPR026341">
    <property type="entry name" value="T9SS_type_B"/>
</dbReference>
<protein>
    <submittedName>
        <fullName evidence="3">PKD domain-containing protein</fullName>
    </submittedName>
</protein>
<organism evidence="3 4">
    <name type="scientific">Mucilaginibacter aquariorum</name>
    <dbReference type="NCBI Taxonomy" id="2967225"/>
    <lineage>
        <taxon>Bacteria</taxon>
        <taxon>Pseudomonadati</taxon>
        <taxon>Bacteroidota</taxon>
        <taxon>Sphingobacteriia</taxon>
        <taxon>Sphingobacteriales</taxon>
        <taxon>Sphingobacteriaceae</taxon>
        <taxon>Mucilaginibacter</taxon>
    </lineage>
</organism>
<accession>A0ABT1SZA0</accession>
<reference evidence="3 4" key="1">
    <citation type="submission" date="2022-07" db="EMBL/GenBank/DDBJ databases">
        <title>Mucilaginibacter sp. JC4.</title>
        <authorList>
            <person name="Le V."/>
            <person name="Ko S.-R."/>
            <person name="Ahn C.-Y."/>
            <person name="Oh H.-M."/>
        </authorList>
    </citation>
    <scope>NUCLEOTIDE SEQUENCE [LARGE SCALE GENOMIC DNA]</scope>
    <source>
        <strain evidence="3 4">JC4</strain>
    </source>
</reference>
<gene>
    <name evidence="3" type="ORF">NPE20_06240</name>
</gene>
<evidence type="ECO:0000256" key="1">
    <source>
        <dbReference type="SAM" id="SignalP"/>
    </source>
</evidence>
<name>A0ABT1SZA0_9SPHI</name>
<dbReference type="Pfam" id="PF13585">
    <property type="entry name" value="CHU_C"/>
    <property type="match status" value="1"/>
</dbReference>
<dbReference type="PANTHER" id="PTHR46534">
    <property type="entry name" value="IGGFC_BINDING DOMAIN-CONTAINING PROTEIN"/>
    <property type="match status" value="1"/>
</dbReference>
<proteinExistence type="predicted"/>
<dbReference type="Pfam" id="PF18911">
    <property type="entry name" value="PKD_4"/>
    <property type="match status" value="3"/>
</dbReference>
<comment type="caution">
    <text evidence="3">The sequence shown here is derived from an EMBL/GenBank/DDBJ whole genome shotgun (WGS) entry which is preliminary data.</text>
</comment>
<dbReference type="Pfam" id="PF17517">
    <property type="entry name" value="IgGFc_binding"/>
    <property type="match status" value="1"/>
</dbReference>
<dbReference type="InterPro" id="IPR013783">
    <property type="entry name" value="Ig-like_fold"/>
</dbReference>
<dbReference type="Gene3D" id="2.60.40.10">
    <property type="entry name" value="Immunoglobulins"/>
    <property type="match status" value="3"/>
</dbReference>